<dbReference type="Gene3D" id="1.10.1740.10">
    <property type="match status" value="1"/>
</dbReference>
<dbReference type="SUPFAM" id="SSF88946">
    <property type="entry name" value="Sigma2 domain of RNA polymerase sigma factors"/>
    <property type="match status" value="1"/>
</dbReference>
<dbReference type="InterPro" id="IPR013249">
    <property type="entry name" value="RNA_pol_sigma70_r4_t2"/>
</dbReference>
<evidence type="ECO:0000256" key="5">
    <source>
        <dbReference type="ARBA" id="ARBA00023163"/>
    </source>
</evidence>
<gene>
    <name evidence="8" type="primary">sigW_4</name>
    <name evidence="8" type="ORF">PMF13cell1_05193</name>
</gene>
<evidence type="ECO:0000313" key="8">
    <source>
        <dbReference type="EMBL" id="QBE99616.1"/>
    </source>
</evidence>
<evidence type="ECO:0000256" key="4">
    <source>
        <dbReference type="ARBA" id="ARBA00023125"/>
    </source>
</evidence>
<dbReference type="EMBL" id="CP035945">
    <property type="protein sequence ID" value="QBE99616.1"/>
    <property type="molecule type" value="Genomic_DNA"/>
</dbReference>
<dbReference type="InterPro" id="IPR039425">
    <property type="entry name" value="RNA_pol_sigma-70-like"/>
</dbReference>
<dbReference type="RefSeq" id="WP_130182623.1">
    <property type="nucleotide sequence ID" value="NZ_CP035945.1"/>
</dbReference>
<evidence type="ECO:0000256" key="3">
    <source>
        <dbReference type="ARBA" id="ARBA00023082"/>
    </source>
</evidence>
<proteinExistence type="inferred from homology"/>
<evidence type="ECO:0000256" key="1">
    <source>
        <dbReference type="ARBA" id="ARBA00010641"/>
    </source>
</evidence>
<dbReference type="InterPro" id="IPR007627">
    <property type="entry name" value="RNA_pol_sigma70_r2"/>
</dbReference>
<reference evidence="8 9" key="1">
    <citation type="submission" date="2019-01" db="EMBL/GenBank/DDBJ databases">
        <title>PMF-metabolizing Aryl O-demethylase.</title>
        <authorList>
            <person name="Kim M."/>
        </authorList>
    </citation>
    <scope>NUCLEOTIDE SEQUENCE [LARGE SCALE GENOMIC DNA]</scope>
    <source>
        <strain evidence="8 9">PMF1</strain>
    </source>
</reference>
<protein>
    <submittedName>
        <fullName evidence="8">ECF RNA polymerase sigma factor SigW</fullName>
    </submittedName>
</protein>
<dbReference type="Pfam" id="PF08281">
    <property type="entry name" value="Sigma70_r4_2"/>
    <property type="match status" value="1"/>
</dbReference>
<organism evidence="8 9">
    <name type="scientific">Blautia producta</name>
    <dbReference type="NCBI Taxonomy" id="33035"/>
    <lineage>
        <taxon>Bacteria</taxon>
        <taxon>Bacillati</taxon>
        <taxon>Bacillota</taxon>
        <taxon>Clostridia</taxon>
        <taxon>Lachnospirales</taxon>
        <taxon>Lachnospiraceae</taxon>
        <taxon>Blautia</taxon>
    </lineage>
</organism>
<sequence length="172" mass="20595">MSEKKILKNIRSGQQESVEILIKKYYRDIYTYCFCRVEDRQAAQDLTQEVFLRFLQNLDSYEHTGKLKNYLYVTAGNLIKDHYRKRKEDVWEDEKIQQTADKLSAGTENISDRLTLQEIIRGLPELERELILLRYYQNLHLSEIARIVSMPVSTVRYRLKQAEISIKNKWEE</sequence>
<dbReference type="CDD" id="cd06171">
    <property type="entry name" value="Sigma70_r4"/>
    <property type="match status" value="1"/>
</dbReference>
<feature type="domain" description="RNA polymerase sigma-70 region 2" evidence="6">
    <location>
        <begin position="21"/>
        <end position="87"/>
    </location>
</feature>
<evidence type="ECO:0000313" key="9">
    <source>
        <dbReference type="Proteomes" id="UP000289794"/>
    </source>
</evidence>
<keyword evidence="4" id="KW-0238">DNA-binding</keyword>
<dbReference type="GO" id="GO:0003677">
    <property type="term" value="F:DNA binding"/>
    <property type="evidence" value="ECO:0007669"/>
    <property type="project" value="UniProtKB-KW"/>
</dbReference>
<dbReference type="GO" id="GO:0016987">
    <property type="term" value="F:sigma factor activity"/>
    <property type="evidence" value="ECO:0007669"/>
    <property type="project" value="UniProtKB-KW"/>
</dbReference>
<dbReference type="InterPro" id="IPR014284">
    <property type="entry name" value="RNA_pol_sigma-70_dom"/>
</dbReference>
<evidence type="ECO:0000256" key="2">
    <source>
        <dbReference type="ARBA" id="ARBA00023015"/>
    </source>
</evidence>
<keyword evidence="5" id="KW-0804">Transcription</keyword>
<dbReference type="Pfam" id="PF04542">
    <property type="entry name" value="Sigma70_r2"/>
    <property type="match status" value="1"/>
</dbReference>
<dbReference type="Proteomes" id="UP000289794">
    <property type="component" value="Chromosome"/>
</dbReference>
<dbReference type="PANTHER" id="PTHR43133">
    <property type="entry name" value="RNA POLYMERASE ECF-TYPE SIGMA FACTO"/>
    <property type="match status" value="1"/>
</dbReference>
<name>A0A4P6M4Y5_9FIRM</name>
<keyword evidence="2" id="KW-0805">Transcription regulation</keyword>
<dbReference type="SUPFAM" id="SSF88659">
    <property type="entry name" value="Sigma3 and sigma4 domains of RNA polymerase sigma factors"/>
    <property type="match status" value="1"/>
</dbReference>
<accession>A0A4P6M4Y5</accession>
<keyword evidence="3" id="KW-0731">Sigma factor</keyword>
<comment type="similarity">
    <text evidence="1">Belongs to the sigma-70 factor family. ECF subfamily.</text>
</comment>
<dbReference type="InterPro" id="IPR036388">
    <property type="entry name" value="WH-like_DNA-bd_sf"/>
</dbReference>
<dbReference type="NCBIfam" id="TIGR02937">
    <property type="entry name" value="sigma70-ECF"/>
    <property type="match status" value="1"/>
</dbReference>
<feature type="domain" description="RNA polymerase sigma factor 70 region 4 type 2" evidence="7">
    <location>
        <begin position="115"/>
        <end position="162"/>
    </location>
</feature>
<dbReference type="InterPro" id="IPR013325">
    <property type="entry name" value="RNA_pol_sigma_r2"/>
</dbReference>
<dbReference type="PANTHER" id="PTHR43133:SF8">
    <property type="entry name" value="RNA POLYMERASE SIGMA FACTOR HI_1459-RELATED"/>
    <property type="match status" value="1"/>
</dbReference>
<evidence type="ECO:0000259" key="7">
    <source>
        <dbReference type="Pfam" id="PF08281"/>
    </source>
</evidence>
<dbReference type="InterPro" id="IPR013324">
    <property type="entry name" value="RNA_pol_sigma_r3/r4-like"/>
</dbReference>
<dbReference type="KEGG" id="bpro:PMF13cell1_05193"/>
<dbReference type="Gene3D" id="1.10.10.10">
    <property type="entry name" value="Winged helix-like DNA-binding domain superfamily/Winged helix DNA-binding domain"/>
    <property type="match status" value="1"/>
</dbReference>
<dbReference type="AlphaFoldDB" id="A0A4P6M4Y5"/>
<evidence type="ECO:0000259" key="6">
    <source>
        <dbReference type="Pfam" id="PF04542"/>
    </source>
</evidence>
<dbReference type="GO" id="GO:0006352">
    <property type="term" value="P:DNA-templated transcription initiation"/>
    <property type="evidence" value="ECO:0007669"/>
    <property type="project" value="InterPro"/>
</dbReference>